<gene>
    <name evidence="2" type="ORF">GKO46_05810</name>
    <name evidence="3" type="ORF">GKO48_14055</name>
</gene>
<evidence type="ECO:0000313" key="5">
    <source>
        <dbReference type="Proteomes" id="UP001321249"/>
    </source>
</evidence>
<dbReference type="InterPro" id="IPR041698">
    <property type="entry name" value="Methyltransf_25"/>
</dbReference>
<dbReference type="Proteomes" id="UP001219901">
    <property type="component" value="Chromosome"/>
</dbReference>
<dbReference type="InterPro" id="IPR029063">
    <property type="entry name" value="SAM-dependent_MTases_sf"/>
</dbReference>
<evidence type="ECO:0000313" key="3">
    <source>
        <dbReference type="EMBL" id="WFG40678.1"/>
    </source>
</evidence>
<proteinExistence type="predicted"/>
<keyword evidence="4" id="KW-1185">Reference proteome</keyword>
<reference evidence="4 5" key="1">
    <citation type="submission" date="2019-11" db="EMBL/GenBank/DDBJ databases">
        <authorList>
            <person name="Cho J.-C."/>
        </authorList>
    </citation>
    <scope>NUCLEOTIDE SEQUENCE [LARGE SCALE GENOMIC DNA]</scope>
    <source>
        <strain evidence="3 4">JH1073</strain>
        <strain evidence="2 5">JH702</strain>
    </source>
</reference>
<dbReference type="EMBL" id="WMBE01000002">
    <property type="protein sequence ID" value="MDG0866590.1"/>
    <property type="molecule type" value="Genomic_DNA"/>
</dbReference>
<sequence length="255" mass="28398">MPHGILKTMNIWKYYGVTHADHLVMNPTSEAKTDEIISLLPLKPNSRVLDIASGKGEQLLRIIEKYDATGIGVDISPYEVKASSQRAIARGLQDKAEFIEGDGAKQDFEPNSFDLAMCFGASWVWGGHLGTIEALKNLVKPGGLILLGEPYKLKDPEPGYIEAEPDFANSMVTHAENVAIAQRAGLNLLYTIVSDHNDWDRYEGLRLRAAELFAEENPDDPDAVEILDKQRGEYDLYLKHGRDTVGWAIYLFRAP</sequence>
<keyword evidence="3" id="KW-0808">Transferase</keyword>
<organism evidence="3 4">
    <name type="scientific">Candidatus Lucifugimonas marina</name>
    <dbReference type="NCBI Taxonomy" id="3038979"/>
    <lineage>
        <taxon>Bacteria</taxon>
        <taxon>Bacillati</taxon>
        <taxon>Chloroflexota</taxon>
        <taxon>Dehalococcoidia</taxon>
        <taxon>SAR202 cluster</taxon>
        <taxon>Candidatus Lucifugimonadales</taxon>
        <taxon>Candidatus Lucifugimonadaceae</taxon>
        <taxon>Candidatus Lucifugimonas</taxon>
    </lineage>
</organism>
<dbReference type="AlphaFoldDB" id="A0AAJ5ZGD2"/>
<dbReference type="InterPro" id="IPR050447">
    <property type="entry name" value="Erg6_SMT_methyltransf"/>
</dbReference>
<reference evidence="4" key="3">
    <citation type="submission" date="2023-06" db="EMBL/GenBank/DDBJ databases">
        <title>Pangenomics reveal diversification of enzyme families and niche specialization in globally abundant SAR202 bacteria.</title>
        <authorList>
            <person name="Saw J.H.W."/>
        </authorList>
    </citation>
    <scope>NUCLEOTIDE SEQUENCE [LARGE SCALE GENOMIC DNA]</scope>
    <source>
        <strain evidence="4">JH1073</strain>
    </source>
</reference>
<protein>
    <submittedName>
        <fullName evidence="3">Methyltransferase domain-containing protein</fullName>
    </submittedName>
</protein>
<dbReference type="PANTHER" id="PTHR44068:SF11">
    <property type="entry name" value="GERANYL DIPHOSPHATE 2-C-METHYLTRANSFERASE"/>
    <property type="match status" value="1"/>
</dbReference>
<evidence type="ECO:0000313" key="2">
    <source>
        <dbReference type="EMBL" id="MDG0866590.1"/>
    </source>
</evidence>
<dbReference type="PANTHER" id="PTHR44068">
    <property type="entry name" value="ZGC:194242"/>
    <property type="match status" value="1"/>
</dbReference>
<dbReference type="Proteomes" id="UP001321249">
    <property type="component" value="Unassembled WGS sequence"/>
</dbReference>
<dbReference type="CDD" id="cd02440">
    <property type="entry name" value="AdoMet_MTases"/>
    <property type="match status" value="1"/>
</dbReference>
<dbReference type="RefSeq" id="WP_342824136.1">
    <property type="nucleotide sequence ID" value="NZ_CP046146.1"/>
</dbReference>
<dbReference type="Gene3D" id="3.40.50.150">
    <property type="entry name" value="Vaccinia Virus protein VP39"/>
    <property type="match status" value="1"/>
</dbReference>
<dbReference type="Pfam" id="PF13649">
    <property type="entry name" value="Methyltransf_25"/>
    <property type="match status" value="1"/>
</dbReference>
<feature type="domain" description="Methyltransferase" evidence="1">
    <location>
        <begin position="48"/>
        <end position="143"/>
    </location>
</feature>
<evidence type="ECO:0000259" key="1">
    <source>
        <dbReference type="Pfam" id="PF13649"/>
    </source>
</evidence>
<accession>A0AAJ5ZGD2</accession>
<dbReference type="GO" id="GO:0032259">
    <property type="term" value="P:methylation"/>
    <property type="evidence" value="ECO:0007669"/>
    <property type="project" value="UniProtKB-KW"/>
</dbReference>
<keyword evidence="3" id="KW-0489">Methyltransferase</keyword>
<dbReference type="EMBL" id="CP046147">
    <property type="protein sequence ID" value="WFG40678.1"/>
    <property type="molecule type" value="Genomic_DNA"/>
</dbReference>
<dbReference type="SUPFAM" id="SSF53335">
    <property type="entry name" value="S-adenosyl-L-methionine-dependent methyltransferases"/>
    <property type="match status" value="1"/>
</dbReference>
<evidence type="ECO:0000313" key="4">
    <source>
        <dbReference type="Proteomes" id="UP001219901"/>
    </source>
</evidence>
<reference evidence="3" key="2">
    <citation type="journal article" date="2023" name="Nat. Commun.">
        <title>Cultivation of marine bacteria of the SAR202 clade.</title>
        <authorList>
            <person name="Lim Y."/>
            <person name="Seo J.H."/>
            <person name="Giovannoni S.J."/>
            <person name="Kang I."/>
            <person name="Cho J.C."/>
        </authorList>
    </citation>
    <scope>NUCLEOTIDE SEQUENCE</scope>
    <source>
        <strain evidence="3">JH1073</strain>
    </source>
</reference>
<dbReference type="GO" id="GO:0008168">
    <property type="term" value="F:methyltransferase activity"/>
    <property type="evidence" value="ECO:0007669"/>
    <property type="project" value="UniProtKB-KW"/>
</dbReference>
<name>A0AAJ5ZGD2_9CHLR</name>